<proteinExistence type="inferred from homology"/>
<gene>
    <name evidence="3" type="ORF">BA1DRAFT_01594</name>
</gene>
<organism evidence="3 4">
    <name type="scientific">Photorhabdus aegyptia</name>
    <dbReference type="NCBI Taxonomy" id="2805098"/>
    <lineage>
        <taxon>Bacteria</taxon>
        <taxon>Pseudomonadati</taxon>
        <taxon>Pseudomonadota</taxon>
        <taxon>Gammaproteobacteria</taxon>
        <taxon>Enterobacterales</taxon>
        <taxon>Morganellaceae</taxon>
        <taxon>Photorhabdus</taxon>
    </lineage>
</organism>
<dbReference type="Gene3D" id="6.10.250.330">
    <property type="match status" value="1"/>
</dbReference>
<dbReference type="PATRIC" id="fig|1393736.3.peg.1609"/>
<dbReference type="InterPro" id="IPR006442">
    <property type="entry name" value="Antitoxin_Phd/YefM"/>
</dbReference>
<dbReference type="NCBIfam" id="TIGR01552">
    <property type="entry name" value="phd_fam"/>
    <property type="match status" value="1"/>
</dbReference>
<sequence length="102" mass="11551">MKVLTDSEAKQNLSETMTNVVNDCSPVIITRKNGESCILMSLTDFESLQETAYLMRSPTNANRLLESISQLRTRKGKLKELDLYPSSFKLLLCWLHSLTPVT</sequence>
<comment type="function">
    <text evidence="2">Antitoxin component of a type II toxin-antitoxin (TA) system.</text>
</comment>
<evidence type="ECO:0000256" key="1">
    <source>
        <dbReference type="ARBA" id="ARBA00009981"/>
    </source>
</evidence>
<evidence type="ECO:0000256" key="2">
    <source>
        <dbReference type="RuleBase" id="RU362080"/>
    </source>
</evidence>
<evidence type="ECO:0000313" key="3">
    <source>
        <dbReference type="EMBL" id="EYU15857.1"/>
    </source>
</evidence>
<dbReference type="PANTHER" id="PTHR33713">
    <property type="entry name" value="ANTITOXIN YAFN-RELATED"/>
    <property type="match status" value="1"/>
</dbReference>
<dbReference type="InterPro" id="IPR051405">
    <property type="entry name" value="phD/YefM_antitoxin"/>
</dbReference>
<dbReference type="RefSeq" id="WP_051560703.1">
    <property type="nucleotide sequence ID" value="NZ_CAWLTM010000097.1"/>
</dbReference>
<dbReference type="AlphaFoldDB" id="A0A022PI92"/>
<evidence type="ECO:0000313" key="4">
    <source>
        <dbReference type="Proteomes" id="UP000023464"/>
    </source>
</evidence>
<dbReference type="PANTHER" id="PTHR33713:SF6">
    <property type="entry name" value="ANTITOXIN YEFM"/>
    <property type="match status" value="1"/>
</dbReference>
<dbReference type="SUPFAM" id="SSF143120">
    <property type="entry name" value="YefM-like"/>
    <property type="match status" value="1"/>
</dbReference>
<comment type="caution">
    <text evidence="3">The sequence shown here is derived from an EMBL/GenBank/DDBJ whole genome shotgun (WGS) entry which is preliminary data.</text>
</comment>
<dbReference type="InterPro" id="IPR036165">
    <property type="entry name" value="YefM-like_sf"/>
</dbReference>
<protein>
    <recommendedName>
        <fullName evidence="2">Antitoxin</fullName>
    </recommendedName>
</protein>
<dbReference type="Pfam" id="PF02604">
    <property type="entry name" value="PhdYeFM_antitox"/>
    <property type="match status" value="1"/>
</dbReference>
<comment type="similarity">
    <text evidence="1 2">Belongs to the phD/YefM antitoxin family.</text>
</comment>
<reference evidence="3 4" key="1">
    <citation type="submission" date="2014-03" db="EMBL/GenBank/DDBJ databases">
        <title>Draft Genome of Photorhabdus luminescens BA1, an Egyptian Isolate.</title>
        <authorList>
            <person name="Ghazal S."/>
            <person name="Hurst S.G.IV."/>
            <person name="Morris K."/>
            <person name="Thomas K."/>
            <person name="Tisa L.S."/>
        </authorList>
    </citation>
    <scope>NUCLEOTIDE SEQUENCE [LARGE SCALE GENOMIC DNA]</scope>
    <source>
        <strain evidence="3 4">BA1</strain>
    </source>
</reference>
<name>A0A022PI92_9GAMM</name>
<dbReference type="Proteomes" id="UP000023464">
    <property type="component" value="Unassembled WGS sequence"/>
</dbReference>
<keyword evidence="4" id="KW-1185">Reference proteome</keyword>
<accession>A0A022PI92</accession>
<dbReference type="EMBL" id="JFGV01000018">
    <property type="protein sequence ID" value="EYU15857.1"/>
    <property type="molecule type" value="Genomic_DNA"/>
</dbReference>
<dbReference type="Gene3D" id="3.40.1620.10">
    <property type="entry name" value="YefM-like domain"/>
    <property type="match status" value="1"/>
</dbReference>